<comment type="caution">
    <text evidence="1">The sequence shown here is derived from an EMBL/GenBank/DDBJ whole genome shotgun (WGS) entry which is preliminary data.</text>
</comment>
<sequence>MDDMGEVMFVDSAGLESNQIAQLLAQNEELEAQIRDKDARINQLDTERRDLQSQVNACVVKNKLAMSYVNKVKEGCEPIRAEMQEKYPDLGLDKANPLFFEKLPAFYKYLKSAQKPDSEMQLEESATRKNNCRDFWNRALPEAAKILRDHIERRTCLKSATDLLSRTKYIDCFLTAQHISVLSDIDSESEMLRRLRLASTQRRLLAQSGYSKDSLIYKNVTSYIAASLAANPTADLENNLVDISLDISQFAHITASTNSDTNNTEMSGNDVEKPEMVSPLAPQDGKHTESVERPDVISLSPRDESKALSKSVPASPEINLSKNRAPSSPALRSPKANTTNVQESSDSSPKVRPPKPEKRKTCRSDAKAAHSKILCTSSRLSVSPITWVYNYPASWPTTPSRAGTKTKKAGPLNQRRARDSNREKKTEDHETAGSDVDEQQFIKPEPTSAINDDYIGIIEPAPIDDEEKYANLYMPIDSELERARKAVGKHLNPLGVYRITCIRQIWTMGRCHRAIQ</sequence>
<gene>
    <name evidence="1" type="ORF">OPT61_g9486</name>
</gene>
<reference evidence="1" key="1">
    <citation type="submission" date="2022-11" db="EMBL/GenBank/DDBJ databases">
        <title>Genome Sequence of Boeremia exigua.</title>
        <authorList>
            <person name="Buettner E."/>
        </authorList>
    </citation>
    <scope>NUCLEOTIDE SEQUENCE</scope>
    <source>
        <strain evidence="1">CU02</strain>
    </source>
</reference>
<proteinExistence type="predicted"/>
<evidence type="ECO:0000313" key="2">
    <source>
        <dbReference type="Proteomes" id="UP001153331"/>
    </source>
</evidence>
<accession>A0ACC2HU74</accession>
<dbReference type="Proteomes" id="UP001153331">
    <property type="component" value="Unassembled WGS sequence"/>
</dbReference>
<protein>
    <submittedName>
        <fullName evidence="1">Uncharacterized protein</fullName>
    </submittedName>
</protein>
<organism evidence="1 2">
    <name type="scientific">Boeremia exigua</name>
    <dbReference type="NCBI Taxonomy" id="749465"/>
    <lineage>
        <taxon>Eukaryota</taxon>
        <taxon>Fungi</taxon>
        <taxon>Dikarya</taxon>
        <taxon>Ascomycota</taxon>
        <taxon>Pezizomycotina</taxon>
        <taxon>Dothideomycetes</taxon>
        <taxon>Pleosporomycetidae</taxon>
        <taxon>Pleosporales</taxon>
        <taxon>Pleosporineae</taxon>
        <taxon>Didymellaceae</taxon>
        <taxon>Boeremia</taxon>
    </lineage>
</organism>
<evidence type="ECO:0000313" key="1">
    <source>
        <dbReference type="EMBL" id="KAJ8106511.1"/>
    </source>
</evidence>
<dbReference type="EMBL" id="JAPHNI010001148">
    <property type="protein sequence ID" value="KAJ8106511.1"/>
    <property type="molecule type" value="Genomic_DNA"/>
</dbReference>
<keyword evidence="2" id="KW-1185">Reference proteome</keyword>
<name>A0ACC2HU74_9PLEO</name>